<sequence length="353" mass="37050">MSVIARFTTSRTAASVSTDLACPGGAALQSIEDGLELVNAVELALLTLGRPAAGIEVLVHDTRLDGPTPPKEPFPYALERLTQLDAGAAAVTAYIATQAAAGGPLDPHELTRAVLAAVTETDQRPAPASGQVSVTPAPDPVAALNARRDRVSAFATALAHKYRGSEYPMTWADLSPWYTLALQMFADAGIADLDAPIGPPARERIAEGVYDKMTESSGCFKTSTQQARWIAWTGRMLTLAGFADPSMPTVRPVDLTMHPGVIALAEATAAKVHAGEPFTGPLRRAFTLAMANILRGANVDLNAPISHEQLEQVCQDVMAAAETTTGREDWLATLTDALTGAGVTLTATTKETP</sequence>
<evidence type="ECO:0000313" key="4">
    <source>
        <dbReference type="Proteomes" id="UP000564629"/>
    </source>
</evidence>
<organism evidence="1 3">
    <name type="scientific">Cellulomonas hominis</name>
    <dbReference type="NCBI Taxonomy" id="156981"/>
    <lineage>
        <taxon>Bacteria</taxon>
        <taxon>Bacillati</taxon>
        <taxon>Actinomycetota</taxon>
        <taxon>Actinomycetes</taxon>
        <taxon>Micrococcales</taxon>
        <taxon>Cellulomonadaceae</taxon>
        <taxon>Cellulomonas</taxon>
    </lineage>
</organism>
<dbReference type="Proteomes" id="UP000321723">
    <property type="component" value="Unassembled WGS sequence"/>
</dbReference>
<dbReference type="AlphaFoldDB" id="A0A511FH89"/>
<evidence type="ECO:0000313" key="2">
    <source>
        <dbReference type="EMBL" id="MBB5474729.1"/>
    </source>
</evidence>
<dbReference type="EMBL" id="JACHDN010000001">
    <property type="protein sequence ID" value="MBB5474729.1"/>
    <property type="molecule type" value="Genomic_DNA"/>
</dbReference>
<dbReference type="RefSeq" id="WP_146840555.1">
    <property type="nucleotide sequence ID" value="NZ_BJVQ01000088.1"/>
</dbReference>
<reference evidence="1 3" key="1">
    <citation type="submission" date="2019-07" db="EMBL/GenBank/DDBJ databases">
        <title>Whole genome shotgun sequence of Cellulomonas hominis NBRC 16055.</title>
        <authorList>
            <person name="Hosoyama A."/>
            <person name="Uohara A."/>
            <person name="Ohji S."/>
            <person name="Ichikawa N."/>
        </authorList>
    </citation>
    <scope>NUCLEOTIDE SEQUENCE [LARGE SCALE GENOMIC DNA]</scope>
    <source>
        <strain evidence="1 3">NBRC 16055</strain>
    </source>
</reference>
<evidence type="ECO:0000313" key="1">
    <source>
        <dbReference type="EMBL" id="GEL48571.1"/>
    </source>
</evidence>
<accession>A0A511FH89</accession>
<comment type="caution">
    <text evidence="1">The sequence shown here is derived from an EMBL/GenBank/DDBJ whole genome shotgun (WGS) entry which is preliminary data.</text>
</comment>
<dbReference type="EMBL" id="BJVQ01000088">
    <property type="protein sequence ID" value="GEL48571.1"/>
    <property type="molecule type" value="Genomic_DNA"/>
</dbReference>
<gene>
    <name evidence="1" type="ORF">CHO01_36870</name>
    <name evidence="2" type="ORF">HNR08_003465</name>
</gene>
<proteinExistence type="predicted"/>
<keyword evidence="3" id="KW-1185">Reference proteome</keyword>
<reference evidence="2 4" key="2">
    <citation type="submission" date="2020-08" db="EMBL/GenBank/DDBJ databases">
        <title>Sequencing the genomes of 1000 actinobacteria strains.</title>
        <authorList>
            <person name="Klenk H.-P."/>
        </authorList>
    </citation>
    <scope>NUCLEOTIDE SEQUENCE [LARGE SCALE GENOMIC DNA]</scope>
    <source>
        <strain evidence="2 4">DSM 9581</strain>
    </source>
</reference>
<dbReference type="Proteomes" id="UP000564629">
    <property type="component" value="Unassembled WGS sequence"/>
</dbReference>
<protein>
    <submittedName>
        <fullName evidence="1">Uncharacterized protein</fullName>
    </submittedName>
</protein>
<evidence type="ECO:0000313" key="3">
    <source>
        <dbReference type="Proteomes" id="UP000321723"/>
    </source>
</evidence>
<name>A0A511FH89_9CELL</name>